<gene>
    <name evidence="1" type="ORF">PLOB_00013265</name>
</gene>
<reference evidence="1 2" key="1">
    <citation type="submission" date="2022-05" db="EMBL/GenBank/DDBJ databases">
        <authorList>
            <consortium name="Genoscope - CEA"/>
            <person name="William W."/>
        </authorList>
    </citation>
    <scope>NUCLEOTIDE SEQUENCE [LARGE SCALE GENOMIC DNA]</scope>
</reference>
<sequence>MPSSNRLSFLRPLYDIAVWQFILMLGFVKKQRRNTLGLKFTWKMHEVVANFGCKLLDARPFDHLKARMEEEEVKTATEGWKPGERATKRMIEWCQDQWRRKSPAYPKEDCAFSVNEPCTMPWFDDMPVCFNCGVPSPECRSELSKDLPIEMSMAHALLE</sequence>
<evidence type="ECO:0000313" key="2">
    <source>
        <dbReference type="Proteomes" id="UP001159405"/>
    </source>
</evidence>
<comment type="caution">
    <text evidence="1">The sequence shown here is derived from an EMBL/GenBank/DDBJ whole genome shotgun (WGS) entry which is preliminary data.</text>
</comment>
<accession>A0ABN8R0J9</accession>
<dbReference type="EMBL" id="CALNXK010000176">
    <property type="protein sequence ID" value="CAH3172832.1"/>
    <property type="molecule type" value="Genomic_DNA"/>
</dbReference>
<feature type="non-terminal residue" evidence="1">
    <location>
        <position position="159"/>
    </location>
</feature>
<protein>
    <submittedName>
        <fullName evidence="1">Uncharacterized protein</fullName>
    </submittedName>
</protein>
<evidence type="ECO:0000313" key="1">
    <source>
        <dbReference type="EMBL" id="CAH3172832.1"/>
    </source>
</evidence>
<proteinExistence type="predicted"/>
<dbReference type="Proteomes" id="UP001159405">
    <property type="component" value="Unassembled WGS sequence"/>
</dbReference>
<name>A0ABN8R0J9_9CNID</name>
<keyword evidence="2" id="KW-1185">Reference proteome</keyword>
<organism evidence="1 2">
    <name type="scientific">Porites lobata</name>
    <dbReference type="NCBI Taxonomy" id="104759"/>
    <lineage>
        <taxon>Eukaryota</taxon>
        <taxon>Metazoa</taxon>
        <taxon>Cnidaria</taxon>
        <taxon>Anthozoa</taxon>
        <taxon>Hexacorallia</taxon>
        <taxon>Scleractinia</taxon>
        <taxon>Fungiina</taxon>
        <taxon>Poritidae</taxon>
        <taxon>Porites</taxon>
    </lineage>
</organism>